<reference evidence="1 2" key="1">
    <citation type="journal article" date="2009" name="Int. J. Syst. Evol. Microbiol.">
        <title>Paenibacillus contaminans sp. nov., isolated from a contaminated laboratory plate.</title>
        <authorList>
            <person name="Chou J.H."/>
            <person name="Lee J.H."/>
            <person name="Lin M.C."/>
            <person name="Chang P.S."/>
            <person name="Arun A.B."/>
            <person name="Young C.C."/>
            <person name="Chen W.M."/>
        </authorList>
    </citation>
    <scope>NUCLEOTIDE SEQUENCE [LARGE SCALE GENOMIC DNA]</scope>
    <source>
        <strain evidence="1 2">CKOBP-6</strain>
    </source>
</reference>
<accession>A0A329M906</accession>
<dbReference type="Pfam" id="PF06224">
    <property type="entry name" value="AlkZ-like"/>
    <property type="match status" value="1"/>
</dbReference>
<dbReference type="GO" id="GO:0003677">
    <property type="term" value="F:DNA binding"/>
    <property type="evidence" value="ECO:0007669"/>
    <property type="project" value="UniProtKB-KW"/>
</dbReference>
<name>A0A329M906_9BACL</name>
<sequence length="387" mass="42879">MSRSTPNVFPEASVVPIKGDTSPVLGKRELNRALLARQLLLRRSSLSALEAIGHLAGMQAQVPNPPYFGLWTRLKDFRQEDLSQLYMEHKVVRIALMRSTIHLVTSDDCLFLRPLIQPVLERGFKGPYGRKLAGADIDAVADAGRALVEERPRTFHELGKLLHEAWPESGADALSAAVRTYVPLVQVPPRGLWGESGAAAHTSAEAWLGRPLTSDASAEELVCRYLAAFGPATVKDIQVWSGLTKLRETVDRLRPRLLTFRDERGNELFDLPDAPRPDPNTPAPPRFLGEFDNMLLSYDDRSRIIADEYRPLVFTENGIIRAAILVDGFVRGIWKIERSKSEAVLVIESFAPLTALQTAELAEEGAKLLDFAAPDAGSRDVRFVSRT</sequence>
<dbReference type="EMBL" id="QMFB01000023">
    <property type="protein sequence ID" value="RAV15636.1"/>
    <property type="molecule type" value="Genomic_DNA"/>
</dbReference>
<dbReference type="Proteomes" id="UP000250369">
    <property type="component" value="Unassembled WGS sequence"/>
</dbReference>
<protein>
    <submittedName>
        <fullName evidence="1">Winged helix DNA-binding domain-containing protein</fullName>
    </submittedName>
</protein>
<dbReference type="PANTHER" id="PTHR38479:SF2">
    <property type="entry name" value="WINGED HELIX DNA-BINDING DOMAIN-CONTAINING PROTEIN"/>
    <property type="match status" value="1"/>
</dbReference>
<gene>
    <name evidence="1" type="ORF">DQG23_29740</name>
</gene>
<comment type="caution">
    <text evidence="1">The sequence shown here is derived from an EMBL/GenBank/DDBJ whole genome shotgun (WGS) entry which is preliminary data.</text>
</comment>
<evidence type="ECO:0000313" key="1">
    <source>
        <dbReference type="EMBL" id="RAV15636.1"/>
    </source>
</evidence>
<organism evidence="1 2">
    <name type="scientific">Paenibacillus contaminans</name>
    <dbReference type="NCBI Taxonomy" id="450362"/>
    <lineage>
        <taxon>Bacteria</taxon>
        <taxon>Bacillati</taxon>
        <taxon>Bacillota</taxon>
        <taxon>Bacilli</taxon>
        <taxon>Bacillales</taxon>
        <taxon>Paenibacillaceae</taxon>
        <taxon>Paenibacillus</taxon>
    </lineage>
</organism>
<dbReference type="PANTHER" id="PTHR38479">
    <property type="entry name" value="LMO0824 PROTEIN"/>
    <property type="match status" value="1"/>
</dbReference>
<dbReference type="AlphaFoldDB" id="A0A329M906"/>
<dbReference type="InterPro" id="IPR009351">
    <property type="entry name" value="AlkZ-like"/>
</dbReference>
<evidence type="ECO:0000313" key="2">
    <source>
        <dbReference type="Proteomes" id="UP000250369"/>
    </source>
</evidence>
<proteinExistence type="predicted"/>
<dbReference type="OrthoDB" id="57247at2"/>
<keyword evidence="1" id="KW-0238">DNA-binding</keyword>
<keyword evidence="2" id="KW-1185">Reference proteome</keyword>